<comment type="subcellular location">
    <subcellularLocation>
        <location evidence="1">Membrane</location>
        <topology evidence="1">Single-pass membrane protein</topology>
    </subcellularLocation>
</comment>
<dbReference type="InterPro" id="IPR050193">
    <property type="entry name" value="Cytochrome_P450_71"/>
</dbReference>
<keyword evidence="10" id="KW-1185">Reference proteome</keyword>
<evidence type="ECO:0000256" key="8">
    <source>
        <dbReference type="RuleBase" id="RU000461"/>
    </source>
</evidence>
<dbReference type="InterPro" id="IPR036396">
    <property type="entry name" value="Cyt_P450_sf"/>
</dbReference>
<proteinExistence type="inferred from homology"/>
<dbReference type="Pfam" id="PF00067">
    <property type="entry name" value="p450"/>
    <property type="match status" value="2"/>
</dbReference>
<accession>A0AAV0RNC6</accession>
<dbReference type="EMBL" id="CAMGYJ010000011">
    <property type="protein sequence ID" value="CAI0559084.1"/>
    <property type="molecule type" value="Genomic_DNA"/>
</dbReference>
<dbReference type="PROSITE" id="PS00086">
    <property type="entry name" value="CYTOCHROME_P450"/>
    <property type="match status" value="1"/>
</dbReference>
<evidence type="ECO:0000313" key="10">
    <source>
        <dbReference type="Proteomes" id="UP001154282"/>
    </source>
</evidence>
<sequence>MIERGEEEEEGEAVPLIDVLLQLQRDSPEECHLDGDGIKAVIMDMFIGGTYTTSTLLEWTMSKLIKHPSVMKKLQEEARREAGVIICEENLQKLEYLKLVIKETTRLIAPASPVAASKATYARRDHNGLRCIGWNHDPNQCVGDRKGPAYWGESPEEFLPERFLQTKVDFIGQDFELIPFGAGRRRCPGISFGLAVVEVALANLVRDFDWRLPGGMRLEMTECVGLTARRDVTLLAIPTIVSAGQLD</sequence>
<dbReference type="InterPro" id="IPR017972">
    <property type="entry name" value="Cyt_P450_CS"/>
</dbReference>
<dbReference type="InterPro" id="IPR002401">
    <property type="entry name" value="Cyt_P450_E_grp-I"/>
</dbReference>
<evidence type="ECO:0000256" key="5">
    <source>
        <dbReference type="ARBA" id="ARBA00023002"/>
    </source>
</evidence>
<evidence type="ECO:0000256" key="3">
    <source>
        <dbReference type="ARBA" id="ARBA00022692"/>
    </source>
</evidence>
<dbReference type="GO" id="GO:0004497">
    <property type="term" value="F:monooxygenase activity"/>
    <property type="evidence" value="ECO:0007669"/>
    <property type="project" value="UniProtKB-KW"/>
</dbReference>
<keyword evidence="7 8" id="KW-0408">Iron</keyword>
<keyword evidence="7 8" id="KW-0479">Metal-binding</keyword>
<comment type="similarity">
    <text evidence="2 8">Belongs to the cytochrome P450 family.</text>
</comment>
<keyword evidence="4" id="KW-1133">Transmembrane helix</keyword>
<dbReference type="GO" id="GO:0016020">
    <property type="term" value="C:membrane"/>
    <property type="evidence" value="ECO:0007669"/>
    <property type="project" value="UniProtKB-SubCell"/>
</dbReference>
<dbReference type="SUPFAM" id="SSF48264">
    <property type="entry name" value="Cytochrome P450"/>
    <property type="match status" value="1"/>
</dbReference>
<dbReference type="PRINTS" id="PR00385">
    <property type="entry name" value="P450"/>
</dbReference>
<keyword evidence="6" id="KW-0472">Membrane</keyword>
<dbReference type="InterPro" id="IPR001128">
    <property type="entry name" value="Cyt_P450"/>
</dbReference>
<dbReference type="Proteomes" id="UP001154282">
    <property type="component" value="Unassembled WGS sequence"/>
</dbReference>
<dbReference type="GO" id="GO:0005506">
    <property type="term" value="F:iron ion binding"/>
    <property type="evidence" value="ECO:0007669"/>
    <property type="project" value="InterPro"/>
</dbReference>
<dbReference type="PANTHER" id="PTHR47956">
    <property type="entry name" value="CYTOCHROME P450 71B11-RELATED"/>
    <property type="match status" value="1"/>
</dbReference>
<evidence type="ECO:0000256" key="6">
    <source>
        <dbReference type="ARBA" id="ARBA00023136"/>
    </source>
</evidence>
<dbReference type="PRINTS" id="PR00463">
    <property type="entry name" value="EP450I"/>
</dbReference>
<dbReference type="AlphaFoldDB" id="A0AAV0RNC6"/>
<dbReference type="Gene3D" id="1.10.630.10">
    <property type="entry name" value="Cytochrome P450"/>
    <property type="match status" value="1"/>
</dbReference>
<evidence type="ECO:0000313" key="9">
    <source>
        <dbReference type="EMBL" id="CAI0559084.1"/>
    </source>
</evidence>
<comment type="caution">
    <text evidence="9">The sequence shown here is derived from an EMBL/GenBank/DDBJ whole genome shotgun (WGS) entry which is preliminary data.</text>
</comment>
<feature type="binding site" description="axial binding residue" evidence="7">
    <location>
        <position position="187"/>
    </location>
    <ligand>
        <name>heme</name>
        <dbReference type="ChEBI" id="CHEBI:30413"/>
    </ligand>
    <ligandPart>
        <name>Fe</name>
        <dbReference type="ChEBI" id="CHEBI:18248"/>
    </ligandPart>
</feature>
<gene>
    <name evidence="9" type="ORF">LITE_LOCUS49047</name>
</gene>
<dbReference type="GO" id="GO:0016705">
    <property type="term" value="F:oxidoreductase activity, acting on paired donors, with incorporation or reduction of molecular oxygen"/>
    <property type="evidence" value="ECO:0007669"/>
    <property type="project" value="InterPro"/>
</dbReference>
<protein>
    <recommendedName>
        <fullName evidence="11">Cytochrome P450</fullName>
    </recommendedName>
</protein>
<keyword evidence="7 8" id="KW-0349">Heme</keyword>
<name>A0AAV0RNC6_9ROSI</name>
<keyword evidence="5 8" id="KW-0560">Oxidoreductase</keyword>
<evidence type="ECO:0000256" key="4">
    <source>
        <dbReference type="ARBA" id="ARBA00022989"/>
    </source>
</evidence>
<evidence type="ECO:0008006" key="11">
    <source>
        <dbReference type="Google" id="ProtNLM"/>
    </source>
</evidence>
<evidence type="ECO:0000256" key="2">
    <source>
        <dbReference type="ARBA" id="ARBA00010617"/>
    </source>
</evidence>
<evidence type="ECO:0000256" key="1">
    <source>
        <dbReference type="ARBA" id="ARBA00004167"/>
    </source>
</evidence>
<reference evidence="9" key="1">
    <citation type="submission" date="2022-08" db="EMBL/GenBank/DDBJ databases">
        <authorList>
            <person name="Gutierrez-Valencia J."/>
        </authorList>
    </citation>
    <scope>NUCLEOTIDE SEQUENCE</scope>
</reference>
<comment type="cofactor">
    <cofactor evidence="7">
        <name>heme</name>
        <dbReference type="ChEBI" id="CHEBI:30413"/>
    </cofactor>
</comment>
<dbReference type="GO" id="GO:0020037">
    <property type="term" value="F:heme binding"/>
    <property type="evidence" value="ECO:0007669"/>
    <property type="project" value="InterPro"/>
</dbReference>
<keyword evidence="8" id="KW-0503">Monooxygenase</keyword>
<evidence type="ECO:0000256" key="7">
    <source>
        <dbReference type="PIRSR" id="PIRSR602401-1"/>
    </source>
</evidence>
<keyword evidence="3" id="KW-0812">Transmembrane</keyword>
<organism evidence="9 10">
    <name type="scientific">Linum tenue</name>
    <dbReference type="NCBI Taxonomy" id="586396"/>
    <lineage>
        <taxon>Eukaryota</taxon>
        <taxon>Viridiplantae</taxon>
        <taxon>Streptophyta</taxon>
        <taxon>Embryophyta</taxon>
        <taxon>Tracheophyta</taxon>
        <taxon>Spermatophyta</taxon>
        <taxon>Magnoliopsida</taxon>
        <taxon>eudicotyledons</taxon>
        <taxon>Gunneridae</taxon>
        <taxon>Pentapetalae</taxon>
        <taxon>rosids</taxon>
        <taxon>fabids</taxon>
        <taxon>Malpighiales</taxon>
        <taxon>Linaceae</taxon>
        <taxon>Linum</taxon>
    </lineage>
</organism>